<feature type="region of interest" description="Disordered" evidence="1">
    <location>
        <begin position="323"/>
        <end position="363"/>
    </location>
</feature>
<dbReference type="EMBL" id="SOZH01000003">
    <property type="protein sequence ID" value="TFF16449.1"/>
    <property type="molecule type" value="Genomic_DNA"/>
</dbReference>
<feature type="compositionally biased region" description="Basic and acidic residues" evidence="1">
    <location>
        <begin position="343"/>
        <end position="357"/>
    </location>
</feature>
<feature type="compositionally biased region" description="Pro residues" evidence="1">
    <location>
        <begin position="103"/>
        <end position="112"/>
    </location>
</feature>
<evidence type="ECO:0000313" key="3">
    <source>
        <dbReference type="Proteomes" id="UP000298003"/>
    </source>
</evidence>
<dbReference type="GeneID" id="95683528"/>
<gene>
    <name evidence="2" type="ORF">E1O70_03385</name>
</gene>
<protein>
    <submittedName>
        <fullName evidence="2">Uncharacterized protein</fullName>
    </submittedName>
</protein>
<feature type="region of interest" description="Disordered" evidence="1">
    <location>
        <begin position="97"/>
        <end position="130"/>
    </location>
</feature>
<organism evidence="2 3">
    <name type="scientific">Cellulosimicrobium funkei</name>
    <dbReference type="NCBI Taxonomy" id="264251"/>
    <lineage>
        <taxon>Bacteria</taxon>
        <taxon>Bacillati</taxon>
        <taxon>Actinomycetota</taxon>
        <taxon>Actinomycetes</taxon>
        <taxon>Micrococcales</taxon>
        <taxon>Promicromonosporaceae</taxon>
        <taxon>Cellulosimicrobium</taxon>
    </lineage>
</organism>
<proteinExistence type="predicted"/>
<keyword evidence="3" id="KW-1185">Reference proteome</keyword>
<evidence type="ECO:0000313" key="2">
    <source>
        <dbReference type="EMBL" id="TFF16449.1"/>
    </source>
</evidence>
<feature type="compositionally biased region" description="Low complexity" evidence="1">
    <location>
        <begin position="46"/>
        <end position="72"/>
    </location>
</feature>
<reference evidence="2 3" key="1">
    <citation type="submission" date="2019-03" db="EMBL/GenBank/DDBJ databases">
        <title>Cellulosimicrobium funkei JCM14302 Assembly.</title>
        <authorList>
            <person name="Dou T."/>
        </authorList>
    </citation>
    <scope>NUCLEOTIDE SEQUENCE [LARGE SCALE GENOMIC DNA]</scope>
    <source>
        <strain evidence="2 3">JCM 14302</strain>
    </source>
</reference>
<comment type="caution">
    <text evidence="2">The sequence shown here is derived from an EMBL/GenBank/DDBJ whole genome shotgun (WGS) entry which is preliminary data.</text>
</comment>
<feature type="region of interest" description="Disordered" evidence="1">
    <location>
        <begin position="1"/>
        <end position="76"/>
    </location>
</feature>
<dbReference type="RefSeq" id="WP_061267381.1">
    <property type="nucleotide sequence ID" value="NZ_SOZH01000003.1"/>
</dbReference>
<feature type="compositionally biased region" description="Basic and acidic residues" evidence="1">
    <location>
        <begin position="22"/>
        <end position="39"/>
    </location>
</feature>
<feature type="compositionally biased region" description="Low complexity" evidence="1">
    <location>
        <begin position="327"/>
        <end position="342"/>
    </location>
</feature>
<dbReference type="Proteomes" id="UP000298003">
    <property type="component" value="Unassembled WGS sequence"/>
</dbReference>
<accession>A0A4Y8R5U3</accession>
<sequence>MTLLADPAERAGAPGPTGAAVDKAERARAALRRAEERTGVRRHRPVVAPAAPEPVTAPAAPTVVPRTGTAPRAGRAETVPRAGTALLAEVAPLADAAASPVVRPAPAPPDPPARARTRHVRTSGASRDAGTDERVWPVHDALAPLLPLGALQRGTVLAVRGSTSLLLALVARPSRAGAWTAAVGFPAVGLLAAADAGADLDRVVLVPRPGPDAALAISALVDGLDVVVVGPDAALTDPDRRRLAARARERGALLVAAGTWPGAHVALTVTGGGWSGADRGAGWLRRRTLVVERAGRGGAARPARLEVELPLVHEDWPAFLAEDARGPRPAAGTGAVAAGTAETAHETARADDPDRPSRLRLVG</sequence>
<name>A0A4Y8R5U3_9MICO</name>
<evidence type="ECO:0000256" key="1">
    <source>
        <dbReference type="SAM" id="MobiDB-lite"/>
    </source>
</evidence>
<dbReference type="AlphaFoldDB" id="A0A4Y8R5U3"/>